<keyword evidence="6 10" id="KW-0418">Kinase</keyword>
<dbReference type="CDD" id="cd00082">
    <property type="entry name" value="HisKA"/>
    <property type="match status" value="1"/>
</dbReference>
<dbReference type="SUPFAM" id="SSF47384">
    <property type="entry name" value="Homodimeric domain of signal transducing histidine kinase"/>
    <property type="match status" value="1"/>
</dbReference>
<dbReference type="EMBL" id="QJJQ01000012">
    <property type="protein sequence ID" value="PXW85157.1"/>
    <property type="molecule type" value="Genomic_DNA"/>
</dbReference>
<evidence type="ECO:0000256" key="4">
    <source>
        <dbReference type="ARBA" id="ARBA00022679"/>
    </source>
</evidence>
<dbReference type="Pfam" id="PF00512">
    <property type="entry name" value="HisKA"/>
    <property type="match status" value="1"/>
</dbReference>
<keyword evidence="3" id="KW-0597">Phosphoprotein</keyword>
<evidence type="ECO:0000256" key="2">
    <source>
        <dbReference type="ARBA" id="ARBA00012438"/>
    </source>
</evidence>
<dbReference type="PRINTS" id="PR00344">
    <property type="entry name" value="BCTRLSENSOR"/>
</dbReference>
<name>A0A2V3VTG2_9BACI</name>
<dbReference type="Proteomes" id="UP000247978">
    <property type="component" value="Unassembled WGS sequence"/>
</dbReference>
<dbReference type="InterPro" id="IPR036890">
    <property type="entry name" value="HATPase_C_sf"/>
</dbReference>
<accession>A0A2V3VTG2</accession>
<gene>
    <name evidence="10" type="ORF">DFR56_112135</name>
</gene>
<dbReference type="Pfam" id="PF02518">
    <property type="entry name" value="HATPase_c"/>
    <property type="match status" value="1"/>
</dbReference>
<organism evidence="10 11">
    <name type="scientific">Pseudogracilibacillus auburnensis</name>
    <dbReference type="NCBI Taxonomy" id="1494959"/>
    <lineage>
        <taxon>Bacteria</taxon>
        <taxon>Bacillati</taxon>
        <taxon>Bacillota</taxon>
        <taxon>Bacilli</taxon>
        <taxon>Bacillales</taxon>
        <taxon>Bacillaceae</taxon>
        <taxon>Pseudogracilibacillus</taxon>
    </lineage>
</organism>
<keyword evidence="7" id="KW-0067">ATP-binding</keyword>
<evidence type="ECO:0000259" key="9">
    <source>
        <dbReference type="PROSITE" id="PS50109"/>
    </source>
</evidence>
<dbReference type="SMART" id="SM00388">
    <property type="entry name" value="HisKA"/>
    <property type="match status" value="1"/>
</dbReference>
<dbReference type="AlphaFoldDB" id="A0A2V3VTG2"/>
<keyword evidence="11" id="KW-1185">Reference proteome</keyword>
<dbReference type="GO" id="GO:0005524">
    <property type="term" value="F:ATP binding"/>
    <property type="evidence" value="ECO:0007669"/>
    <property type="project" value="UniProtKB-KW"/>
</dbReference>
<evidence type="ECO:0000313" key="10">
    <source>
        <dbReference type="EMBL" id="PXW85157.1"/>
    </source>
</evidence>
<feature type="domain" description="Histidine kinase" evidence="9">
    <location>
        <begin position="153"/>
        <end position="356"/>
    </location>
</feature>
<dbReference type="Gene3D" id="1.10.287.130">
    <property type="match status" value="1"/>
</dbReference>
<dbReference type="InterPro" id="IPR003594">
    <property type="entry name" value="HATPase_dom"/>
</dbReference>
<dbReference type="GO" id="GO:0000155">
    <property type="term" value="F:phosphorelay sensor kinase activity"/>
    <property type="evidence" value="ECO:0007669"/>
    <property type="project" value="InterPro"/>
</dbReference>
<evidence type="ECO:0000256" key="1">
    <source>
        <dbReference type="ARBA" id="ARBA00000085"/>
    </source>
</evidence>
<keyword evidence="5" id="KW-0547">Nucleotide-binding</keyword>
<dbReference type="InterPro" id="IPR035965">
    <property type="entry name" value="PAS-like_dom_sf"/>
</dbReference>
<keyword evidence="8" id="KW-0902">Two-component regulatory system</keyword>
<comment type="caution">
    <text evidence="10">The sequence shown here is derived from an EMBL/GenBank/DDBJ whole genome shotgun (WGS) entry which is preliminary data.</text>
</comment>
<dbReference type="PROSITE" id="PS50109">
    <property type="entry name" value="HIS_KIN"/>
    <property type="match status" value="1"/>
</dbReference>
<dbReference type="InterPro" id="IPR036097">
    <property type="entry name" value="HisK_dim/P_sf"/>
</dbReference>
<sequence>MISNSSGIHQLKTQNETFPKEVLNWYYNNNKDTMLIIWNIDHEIMYVSQQMEEYLNDKMSNLIGKQWTTIMPEEQIIQISNHFEATTEKLHISNIILRKQDSDFSFNAIVDKILIDDQKLYICKLKNITYMNELKKVLLDSEKLILAGQLSAGLVHEIRNPLTSLKGFLQLVQAGVEQKEEYYKVMIGEIDKLEKITSELLHMAKPFKNNKKNESIHEMIKDVVFIMSTQMDMKDIHFTLDLEDNLHYFCNASQIKQVLINLIKNGAEAMNKSGTIMINSRIEDNQIAIDIIDEGQGMSDEIVQELNNPFFTTKPDGTGLGLVITHHILEMHNGLLKVSTDENKGSIFTILLPLVDR</sequence>
<dbReference type="InterPro" id="IPR003661">
    <property type="entry name" value="HisK_dim/P_dom"/>
</dbReference>
<dbReference type="SMART" id="SM00387">
    <property type="entry name" value="HATPase_c"/>
    <property type="match status" value="1"/>
</dbReference>
<proteinExistence type="predicted"/>
<dbReference type="InterPro" id="IPR004358">
    <property type="entry name" value="Sig_transdc_His_kin-like_C"/>
</dbReference>
<evidence type="ECO:0000256" key="3">
    <source>
        <dbReference type="ARBA" id="ARBA00022553"/>
    </source>
</evidence>
<keyword evidence="4" id="KW-0808">Transferase</keyword>
<protein>
    <recommendedName>
        <fullName evidence="2">histidine kinase</fullName>
        <ecNumber evidence="2">2.7.13.3</ecNumber>
    </recommendedName>
</protein>
<dbReference type="PANTHER" id="PTHR43065:SF10">
    <property type="entry name" value="PEROXIDE STRESS-ACTIVATED HISTIDINE KINASE MAK3"/>
    <property type="match status" value="1"/>
</dbReference>
<dbReference type="Gene3D" id="3.30.565.10">
    <property type="entry name" value="Histidine kinase-like ATPase, C-terminal domain"/>
    <property type="match status" value="1"/>
</dbReference>
<dbReference type="InterPro" id="IPR005467">
    <property type="entry name" value="His_kinase_dom"/>
</dbReference>
<evidence type="ECO:0000256" key="8">
    <source>
        <dbReference type="ARBA" id="ARBA00023012"/>
    </source>
</evidence>
<dbReference type="EC" id="2.7.13.3" evidence="2"/>
<evidence type="ECO:0000256" key="5">
    <source>
        <dbReference type="ARBA" id="ARBA00022741"/>
    </source>
</evidence>
<dbReference type="SUPFAM" id="SSF55874">
    <property type="entry name" value="ATPase domain of HSP90 chaperone/DNA topoisomerase II/histidine kinase"/>
    <property type="match status" value="1"/>
</dbReference>
<comment type="catalytic activity">
    <reaction evidence="1">
        <text>ATP + protein L-histidine = ADP + protein N-phospho-L-histidine.</text>
        <dbReference type="EC" id="2.7.13.3"/>
    </reaction>
</comment>
<dbReference type="PANTHER" id="PTHR43065">
    <property type="entry name" value="SENSOR HISTIDINE KINASE"/>
    <property type="match status" value="1"/>
</dbReference>
<dbReference type="RefSeq" id="WP_211320643.1">
    <property type="nucleotide sequence ID" value="NZ_JBHUHB010000001.1"/>
</dbReference>
<evidence type="ECO:0000256" key="6">
    <source>
        <dbReference type="ARBA" id="ARBA00022777"/>
    </source>
</evidence>
<dbReference type="Gene3D" id="3.30.450.20">
    <property type="entry name" value="PAS domain"/>
    <property type="match status" value="1"/>
</dbReference>
<evidence type="ECO:0000256" key="7">
    <source>
        <dbReference type="ARBA" id="ARBA00022840"/>
    </source>
</evidence>
<evidence type="ECO:0000313" key="11">
    <source>
        <dbReference type="Proteomes" id="UP000247978"/>
    </source>
</evidence>
<reference evidence="10 11" key="1">
    <citation type="submission" date="2018-05" db="EMBL/GenBank/DDBJ databases">
        <title>Genomic Encyclopedia of Type Strains, Phase IV (KMG-IV): sequencing the most valuable type-strain genomes for metagenomic binning, comparative biology and taxonomic classification.</title>
        <authorList>
            <person name="Goeker M."/>
        </authorList>
    </citation>
    <scope>NUCLEOTIDE SEQUENCE [LARGE SCALE GENOMIC DNA]</scope>
    <source>
        <strain evidence="10 11">DSM 28556</strain>
    </source>
</reference>
<dbReference type="SUPFAM" id="SSF55785">
    <property type="entry name" value="PYP-like sensor domain (PAS domain)"/>
    <property type="match status" value="1"/>
</dbReference>